<reference evidence="1" key="1">
    <citation type="submission" date="2023-10" db="EMBL/GenBank/DDBJ databases">
        <authorList>
            <person name="Rodriguez Cubillos JULIANA M."/>
            <person name="De Vega J."/>
        </authorList>
    </citation>
    <scope>NUCLEOTIDE SEQUENCE</scope>
</reference>
<comment type="caution">
    <text evidence="1">The sequence shown here is derived from an EMBL/GenBank/DDBJ whole genome shotgun (WGS) entry which is preliminary data.</text>
</comment>
<sequence length="171" mass="19357">MSSLDVIHGCSDMVFNDPTTLTEEELYDLRNRWATCFLDLYNLEGKSELNVCEIEGDRLWNAVSVGRNRVKLDCDSNSASMPRVEMRLVAIAKSSEFVIMVVTLRGKEESGTDKKKKKNTVSKKLFGIHKLQYDDAPPSELGPQLPNDSASDKFSFPLVVCFMIFFIICIY</sequence>
<protein>
    <submittedName>
        <fullName evidence="1">Uncharacterized protein</fullName>
    </submittedName>
</protein>
<dbReference type="Proteomes" id="UP001177021">
    <property type="component" value="Unassembled WGS sequence"/>
</dbReference>
<keyword evidence="2" id="KW-1185">Reference proteome</keyword>
<name>A0ACB0JB49_TRIPR</name>
<organism evidence="1 2">
    <name type="scientific">Trifolium pratense</name>
    <name type="common">Red clover</name>
    <dbReference type="NCBI Taxonomy" id="57577"/>
    <lineage>
        <taxon>Eukaryota</taxon>
        <taxon>Viridiplantae</taxon>
        <taxon>Streptophyta</taxon>
        <taxon>Embryophyta</taxon>
        <taxon>Tracheophyta</taxon>
        <taxon>Spermatophyta</taxon>
        <taxon>Magnoliopsida</taxon>
        <taxon>eudicotyledons</taxon>
        <taxon>Gunneridae</taxon>
        <taxon>Pentapetalae</taxon>
        <taxon>rosids</taxon>
        <taxon>fabids</taxon>
        <taxon>Fabales</taxon>
        <taxon>Fabaceae</taxon>
        <taxon>Papilionoideae</taxon>
        <taxon>50 kb inversion clade</taxon>
        <taxon>NPAAA clade</taxon>
        <taxon>Hologalegina</taxon>
        <taxon>IRL clade</taxon>
        <taxon>Trifolieae</taxon>
        <taxon>Trifolium</taxon>
    </lineage>
</organism>
<gene>
    <name evidence="1" type="ORF">MILVUS5_LOCUS11395</name>
</gene>
<accession>A0ACB0JB49</accession>
<evidence type="ECO:0000313" key="2">
    <source>
        <dbReference type="Proteomes" id="UP001177021"/>
    </source>
</evidence>
<dbReference type="EMBL" id="CASHSV030000024">
    <property type="protein sequence ID" value="CAJ2641830.1"/>
    <property type="molecule type" value="Genomic_DNA"/>
</dbReference>
<evidence type="ECO:0000313" key="1">
    <source>
        <dbReference type="EMBL" id="CAJ2641830.1"/>
    </source>
</evidence>
<proteinExistence type="predicted"/>